<dbReference type="EMBL" id="AMZH03026277">
    <property type="protein sequence ID" value="RRT34686.1"/>
    <property type="molecule type" value="Genomic_DNA"/>
</dbReference>
<feature type="region of interest" description="Disordered" evidence="1">
    <location>
        <begin position="1"/>
        <end position="113"/>
    </location>
</feature>
<feature type="compositionally biased region" description="Basic residues" evidence="1">
    <location>
        <begin position="85"/>
        <end position="98"/>
    </location>
</feature>
<dbReference type="AlphaFoldDB" id="A0A426X5D2"/>
<comment type="caution">
    <text evidence="2">The sequence shown here is derived from an EMBL/GenBank/DDBJ whole genome shotgun (WGS) entry which is preliminary data.</text>
</comment>
<evidence type="ECO:0000313" key="2">
    <source>
        <dbReference type="EMBL" id="RRT34686.1"/>
    </source>
</evidence>
<accession>A0A426X5D2</accession>
<name>A0A426X5D2_ENSVE</name>
<proteinExistence type="predicted"/>
<protein>
    <submittedName>
        <fullName evidence="2">Uncharacterized protein</fullName>
    </submittedName>
</protein>
<sequence length="113" mass="12349">MDLGELRGMPKVTSGKVLLTSPAAREVGASPTRQAPKASLKRPVDAPIEQAEDAARCHKKVKVLTRRNNPVSTRGSPAPDQKARSPQHCRRSLRRPPGPRRGELHRPIAARGR</sequence>
<evidence type="ECO:0000256" key="1">
    <source>
        <dbReference type="SAM" id="MobiDB-lite"/>
    </source>
</evidence>
<organism evidence="2 3">
    <name type="scientific">Ensete ventricosum</name>
    <name type="common">Abyssinian banana</name>
    <name type="synonym">Musa ensete</name>
    <dbReference type="NCBI Taxonomy" id="4639"/>
    <lineage>
        <taxon>Eukaryota</taxon>
        <taxon>Viridiplantae</taxon>
        <taxon>Streptophyta</taxon>
        <taxon>Embryophyta</taxon>
        <taxon>Tracheophyta</taxon>
        <taxon>Spermatophyta</taxon>
        <taxon>Magnoliopsida</taxon>
        <taxon>Liliopsida</taxon>
        <taxon>Zingiberales</taxon>
        <taxon>Musaceae</taxon>
        <taxon>Ensete</taxon>
    </lineage>
</organism>
<evidence type="ECO:0000313" key="3">
    <source>
        <dbReference type="Proteomes" id="UP000287651"/>
    </source>
</evidence>
<reference evidence="2 3" key="1">
    <citation type="journal article" date="2014" name="Agronomy (Basel)">
        <title>A Draft Genome Sequence for Ensete ventricosum, the Drought-Tolerant Tree Against Hunger.</title>
        <authorList>
            <person name="Harrison J."/>
            <person name="Moore K.A."/>
            <person name="Paszkiewicz K."/>
            <person name="Jones T."/>
            <person name="Grant M."/>
            <person name="Ambacheew D."/>
            <person name="Muzemil S."/>
            <person name="Studholme D.J."/>
        </authorList>
    </citation>
    <scope>NUCLEOTIDE SEQUENCE [LARGE SCALE GENOMIC DNA]</scope>
</reference>
<feature type="compositionally biased region" description="Polar residues" evidence="1">
    <location>
        <begin position="66"/>
        <end position="75"/>
    </location>
</feature>
<gene>
    <name evidence="2" type="ORF">B296_00047057</name>
</gene>
<dbReference type="Proteomes" id="UP000287651">
    <property type="component" value="Unassembled WGS sequence"/>
</dbReference>